<protein>
    <recommendedName>
        <fullName evidence="3">Hint domain-containing protein</fullName>
    </recommendedName>
</protein>
<dbReference type="Proteomes" id="UP000664628">
    <property type="component" value="Unassembled WGS sequence"/>
</dbReference>
<proteinExistence type="predicted"/>
<accession>A0ABS3JBD9</accession>
<organism evidence="1 2">
    <name type="scientific">Fibrella forsythiae</name>
    <dbReference type="NCBI Taxonomy" id="2817061"/>
    <lineage>
        <taxon>Bacteria</taxon>
        <taxon>Pseudomonadati</taxon>
        <taxon>Bacteroidota</taxon>
        <taxon>Cytophagia</taxon>
        <taxon>Cytophagales</taxon>
        <taxon>Spirosomataceae</taxon>
        <taxon>Fibrella</taxon>
    </lineage>
</organism>
<name>A0ABS3JBD9_9BACT</name>
<sequence>MKDKQNFKPGDRVKRIDSYGSLVIERIDADGKKAKVIPCVNLVGTNQPRSQWVAIGDLRLATETSHVYILGDKVTHHDLFPNGYFTVVGVRANELELKGDFSGGACGYDQTDWVTIDKISPYKPEHFVRPPRGLLDRKYIDEQRQQDINDAIKRYMEAGRTVPGEWLEEYNEIVARKGARQLQQDIDALER</sequence>
<dbReference type="EMBL" id="JAFMYW010000001">
    <property type="protein sequence ID" value="MBO0947299.1"/>
    <property type="molecule type" value="Genomic_DNA"/>
</dbReference>
<evidence type="ECO:0000313" key="2">
    <source>
        <dbReference type="Proteomes" id="UP000664628"/>
    </source>
</evidence>
<comment type="caution">
    <text evidence="1">The sequence shown here is derived from an EMBL/GenBank/DDBJ whole genome shotgun (WGS) entry which is preliminary data.</text>
</comment>
<dbReference type="RefSeq" id="WP_207327215.1">
    <property type="nucleotide sequence ID" value="NZ_JAFMYW010000001.1"/>
</dbReference>
<evidence type="ECO:0000313" key="1">
    <source>
        <dbReference type="EMBL" id="MBO0947299.1"/>
    </source>
</evidence>
<evidence type="ECO:0008006" key="3">
    <source>
        <dbReference type="Google" id="ProtNLM"/>
    </source>
</evidence>
<reference evidence="1 2" key="1">
    <citation type="submission" date="2021-03" db="EMBL/GenBank/DDBJ databases">
        <title>Fibrella sp. HMF5405 genome sequencing and assembly.</title>
        <authorList>
            <person name="Kang H."/>
            <person name="Kim H."/>
            <person name="Bae S."/>
            <person name="Joh K."/>
        </authorList>
    </citation>
    <scope>NUCLEOTIDE SEQUENCE [LARGE SCALE GENOMIC DNA]</scope>
    <source>
        <strain evidence="1 2">HMF5405</strain>
    </source>
</reference>
<gene>
    <name evidence="1" type="ORF">J2I46_01810</name>
</gene>
<keyword evidence="2" id="KW-1185">Reference proteome</keyword>